<dbReference type="GO" id="GO:0016787">
    <property type="term" value="F:hydrolase activity"/>
    <property type="evidence" value="ECO:0007669"/>
    <property type="project" value="UniProtKB-KW"/>
</dbReference>
<evidence type="ECO:0000256" key="4">
    <source>
        <dbReference type="ARBA" id="ARBA00022833"/>
    </source>
</evidence>
<keyword evidence="3 6" id="KW-0378">Hydrolase</keyword>
<dbReference type="Gene3D" id="3.60.15.10">
    <property type="entry name" value="Ribonuclease Z/Hydroxyacylglutathione hydrolase-like"/>
    <property type="match status" value="1"/>
</dbReference>
<dbReference type="PANTHER" id="PTHR42978">
    <property type="entry name" value="QUORUM-QUENCHING LACTONASE YTNP-RELATED-RELATED"/>
    <property type="match status" value="1"/>
</dbReference>
<feature type="domain" description="Metallo-beta-lactamase" evidence="5">
    <location>
        <begin position="88"/>
        <end position="310"/>
    </location>
</feature>
<dbReference type="InterPro" id="IPR001279">
    <property type="entry name" value="Metallo-B-lactamas"/>
</dbReference>
<name>A0A6G1GNA3_9PEZI</name>
<evidence type="ECO:0000313" key="6">
    <source>
        <dbReference type="EMBL" id="KAF1982401.1"/>
    </source>
</evidence>
<reference evidence="6" key="1">
    <citation type="journal article" date="2020" name="Stud. Mycol.">
        <title>101 Dothideomycetes genomes: a test case for predicting lifestyles and emergence of pathogens.</title>
        <authorList>
            <person name="Haridas S."/>
            <person name="Albert R."/>
            <person name="Binder M."/>
            <person name="Bloem J."/>
            <person name="Labutti K."/>
            <person name="Salamov A."/>
            <person name="Andreopoulos B."/>
            <person name="Baker S."/>
            <person name="Barry K."/>
            <person name="Bills G."/>
            <person name="Bluhm B."/>
            <person name="Cannon C."/>
            <person name="Castanera R."/>
            <person name="Culley D."/>
            <person name="Daum C."/>
            <person name="Ezra D."/>
            <person name="Gonzalez J."/>
            <person name="Henrissat B."/>
            <person name="Kuo A."/>
            <person name="Liang C."/>
            <person name="Lipzen A."/>
            <person name="Lutzoni F."/>
            <person name="Magnuson J."/>
            <person name="Mondo S."/>
            <person name="Nolan M."/>
            <person name="Ohm R."/>
            <person name="Pangilinan J."/>
            <person name="Park H.-J."/>
            <person name="Ramirez L."/>
            <person name="Alfaro M."/>
            <person name="Sun H."/>
            <person name="Tritt A."/>
            <person name="Yoshinaga Y."/>
            <person name="Zwiers L.-H."/>
            <person name="Turgeon B."/>
            <person name="Goodwin S."/>
            <person name="Spatafora J."/>
            <person name="Crous P."/>
            <person name="Grigoriev I."/>
        </authorList>
    </citation>
    <scope>NUCLEOTIDE SEQUENCE</scope>
    <source>
        <strain evidence="6">CBS 113979</strain>
    </source>
</reference>
<proteinExistence type="inferred from homology"/>
<accession>A0A6G1GNA3</accession>
<dbReference type="EMBL" id="ML977185">
    <property type="protein sequence ID" value="KAF1982401.1"/>
    <property type="molecule type" value="Genomic_DNA"/>
</dbReference>
<dbReference type="InterPro" id="IPR036866">
    <property type="entry name" value="RibonucZ/Hydroxyglut_hydro"/>
</dbReference>
<keyword evidence="4" id="KW-0862">Zinc</keyword>
<evidence type="ECO:0000256" key="1">
    <source>
        <dbReference type="ARBA" id="ARBA00007749"/>
    </source>
</evidence>
<gene>
    <name evidence="6" type="ORF">K402DRAFT_340555</name>
</gene>
<dbReference type="OrthoDB" id="10250730at2759"/>
<keyword evidence="2" id="KW-0479">Metal-binding</keyword>
<comment type="similarity">
    <text evidence="1">Belongs to the metallo-beta-lactamase superfamily.</text>
</comment>
<dbReference type="Pfam" id="PF00753">
    <property type="entry name" value="Lactamase_B"/>
    <property type="match status" value="1"/>
</dbReference>
<evidence type="ECO:0000313" key="7">
    <source>
        <dbReference type="Proteomes" id="UP000800041"/>
    </source>
</evidence>
<evidence type="ECO:0000256" key="2">
    <source>
        <dbReference type="ARBA" id="ARBA00022723"/>
    </source>
</evidence>
<organism evidence="6 7">
    <name type="scientific">Aulographum hederae CBS 113979</name>
    <dbReference type="NCBI Taxonomy" id="1176131"/>
    <lineage>
        <taxon>Eukaryota</taxon>
        <taxon>Fungi</taxon>
        <taxon>Dikarya</taxon>
        <taxon>Ascomycota</taxon>
        <taxon>Pezizomycotina</taxon>
        <taxon>Dothideomycetes</taxon>
        <taxon>Pleosporomycetidae</taxon>
        <taxon>Aulographales</taxon>
        <taxon>Aulographaceae</taxon>
    </lineage>
</organism>
<dbReference type="Proteomes" id="UP000800041">
    <property type="component" value="Unassembled WGS sequence"/>
</dbReference>
<dbReference type="SUPFAM" id="SSF56281">
    <property type="entry name" value="Metallo-hydrolase/oxidoreductase"/>
    <property type="match status" value="1"/>
</dbReference>
<keyword evidence="7" id="KW-1185">Reference proteome</keyword>
<sequence length="367" mass="41747">MPCPVIDIADGSTSVNVTIIDTGARITGPCSMFLRPAIQGHDQLSVPAYIFLVEHEKLQRRVLFDLGIRKNPEEYSPKFKKVLEHFHIDPGEEASEFLQSRGVDLNGLEAIIWSHHHVDHVGKPAGFPSTTALIVGPGFKSTMLPGYPENPDAEMLESDFEGRDLRQLDFDSESHGLEIGSFRAIDYFEDGSFFLLETPGHTIDHLVGLARTCVSPPRFMLMGGDIGHHASQWRPSEYLPLPTELSPSPLGPEARFNIRFNVCPGELFVEHVHPENSSTKPFYRMQPRLHYDQEMAQDALKRMEAFDADERILVIAAHDRSFSHILEDWPKNANEWHLAEWKQKSRWRFLRDFSNSLKVSIDAKRKQ</sequence>
<dbReference type="PANTHER" id="PTHR42978:SF5">
    <property type="entry name" value="METALLO-BETA-LACTAMASE DOMAIN-CONTAINING PROTEIN"/>
    <property type="match status" value="1"/>
</dbReference>
<protein>
    <submittedName>
        <fullName evidence="6">Metallo-hydrolase/oxidoreductase</fullName>
    </submittedName>
</protein>
<dbReference type="GO" id="GO:0046872">
    <property type="term" value="F:metal ion binding"/>
    <property type="evidence" value="ECO:0007669"/>
    <property type="project" value="UniProtKB-KW"/>
</dbReference>
<dbReference type="AlphaFoldDB" id="A0A6G1GNA3"/>
<dbReference type="InterPro" id="IPR051013">
    <property type="entry name" value="MBL_superfamily_lactonases"/>
</dbReference>
<evidence type="ECO:0000256" key="3">
    <source>
        <dbReference type="ARBA" id="ARBA00022801"/>
    </source>
</evidence>
<evidence type="ECO:0000259" key="5">
    <source>
        <dbReference type="Pfam" id="PF00753"/>
    </source>
</evidence>
<dbReference type="CDD" id="cd07730">
    <property type="entry name" value="metallo-hydrolase-like_MBL-fold"/>
    <property type="match status" value="1"/>
</dbReference>